<dbReference type="Proteomes" id="UP001596047">
    <property type="component" value="Unassembled WGS sequence"/>
</dbReference>
<sequence>MIFDMDGTLFETDTLLVGVHERIFQTLRDEKLYLEPTPPVEKLLGCLGMLLHDIWNQVMPDSTLAARERADELMLQYELEGLEAGEGSLYPHVAQTLRELHDRGIKLFVASNGLEHYVKGVAEHKGITSLFDGLYSAGEYETATKIDLVRRLLTDHDIESAWMIGDRSSDVEAGKENGLQVVGCAYAVYGRKEELAGADALISDFRELLELGGVEQT</sequence>
<dbReference type="InterPro" id="IPR023198">
    <property type="entry name" value="PGP-like_dom2"/>
</dbReference>
<dbReference type="Gene3D" id="3.40.50.1000">
    <property type="entry name" value="HAD superfamily/HAD-like"/>
    <property type="match status" value="1"/>
</dbReference>
<dbReference type="PANTHER" id="PTHR43434:SF1">
    <property type="entry name" value="PHOSPHOGLYCOLATE PHOSPHATASE"/>
    <property type="match status" value="1"/>
</dbReference>
<comment type="caution">
    <text evidence="1">The sequence shown here is derived from an EMBL/GenBank/DDBJ whole genome shotgun (WGS) entry which is preliminary data.</text>
</comment>
<dbReference type="Gene3D" id="1.10.150.240">
    <property type="entry name" value="Putative phosphatase, domain 2"/>
    <property type="match status" value="1"/>
</dbReference>
<dbReference type="InterPro" id="IPR023214">
    <property type="entry name" value="HAD_sf"/>
</dbReference>
<keyword evidence="2" id="KW-1185">Reference proteome</keyword>
<dbReference type="SFLD" id="SFLDG01129">
    <property type="entry name" value="C1.5:_HAD__Beta-PGM__Phosphata"/>
    <property type="match status" value="1"/>
</dbReference>
<dbReference type="EMBL" id="JBHSOW010000005">
    <property type="protein sequence ID" value="MFC5647621.1"/>
    <property type="molecule type" value="Genomic_DNA"/>
</dbReference>
<dbReference type="RefSeq" id="WP_379186153.1">
    <property type="nucleotide sequence ID" value="NZ_JBHSOW010000005.1"/>
</dbReference>
<accession>A0ABW0VSV1</accession>
<gene>
    <name evidence="1" type="ORF">ACFPYJ_00460</name>
</gene>
<evidence type="ECO:0000313" key="2">
    <source>
        <dbReference type="Proteomes" id="UP001596047"/>
    </source>
</evidence>
<dbReference type="PANTHER" id="PTHR43434">
    <property type="entry name" value="PHOSPHOGLYCOLATE PHOSPHATASE"/>
    <property type="match status" value="1"/>
</dbReference>
<keyword evidence="1" id="KW-0378">Hydrolase</keyword>
<evidence type="ECO:0000313" key="1">
    <source>
        <dbReference type="EMBL" id="MFC5647621.1"/>
    </source>
</evidence>
<dbReference type="GO" id="GO:0016787">
    <property type="term" value="F:hydrolase activity"/>
    <property type="evidence" value="ECO:0007669"/>
    <property type="project" value="UniProtKB-KW"/>
</dbReference>
<dbReference type="InterPro" id="IPR041492">
    <property type="entry name" value="HAD_2"/>
</dbReference>
<dbReference type="InterPro" id="IPR050155">
    <property type="entry name" value="HAD-like_hydrolase_sf"/>
</dbReference>
<dbReference type="SFLD" id="SFLDS00003">
    <property type="entry name" value="Haloacid_Dehalogenase"/>
    <property type="match status" value="1"/>
</dbReference>
<proteinExistence type="predicted"/>
<organism evidence="1 2">
    <name type="scientific">Paenibacillus solisilvae</name>
    <dbReference type="NCBI Taxonomy" id="2486751"/>
    <lineage>
        <taxon>Bacteria</taxon>
        <taxon>Bacillati</taxon>
        <taxon>Bacillota</taxon>
        <taxon>Bacilli</taxon>
        <taxon>Bacillales</taxon>
        <taxon>Paenibacillaceae</taxon>
        <taxon>Paenibacillus</taxon>
    </lineage>
</organism>
<dbReference type="InterPro" id="IPR036412">
    <property type="entry name" value="HAD-like_sf"/>
</dbReference>
<dbReference type="EC" id="3.-.-.-" evidence="1"/>
<protein>
    <submittedName>
        <fullName evidence="1">HAD family hydrolase</fullName>
        <ecNumber evidence="1">3.-.-.-</ecNumber>
    </submittedName>
</protein>
<dbReference type="Pfam" id="PF13419">
    <property type="entry name" value="HAD_2"/>
    <property type="match status" value="1"/>
</dbReference>
<name>A0ABW0VSV1_9BACL</name>
<reference evidence="2" key="1">
    <citation type="journal article" date="2019" name="Int. J. Syst. Evol. Microbiol.">
        <title>The Global Catalogue of Microorganisms (GCM) 10K type strain sequencing project: providing services to taxonomists for standard genome sequencing and annotation.</title>
        <authorList>
            <consortium name="The Broad Institute Genomics Platform"/>
            <consortium name="The Broad Institute Genome Sequencing Center for Infectious Disease"/>
            <person name="Wu L."/>
            <person name="Ma J."/>
        </authorList>
    </citation>
    <scope>NUCLEOTIDE SEQUENCE [LARGE SCALE GENOMIC DNA]</scope>
    <source>
        <strain evidence="2">CGMCC 1.3240</strain>
    </source>
</reference>
<dbReference type="SUPFAM" id="SSF56784">
    <property type="entry name" value="HAD-like"/>
    <property type="match status" value="1"/>
</dbReference>